<protein>
    <submittedName>
        <fullName evidence="1">Uncharacterized protein</fullName>
    </submittedName>
</protein>
<gene>
    <name evidence="1" type="ORF">Forpe1208_v015291</name>
</gene>
<reference evidence="1" key="1">
    <citation type="submission" date="2021-04" db="EMBL/GenBank/DDBJ databases">
        <title>First draft genome resource for Brassicaceae pathogens Fusarium oxysporum f. sp. raphani and Fusarium oxysporum f. sp. rapae.</title>
        <authorList>
            <person name="Asai S."/>
        </authorList>
    </citation>
    <scope>NUCLEOTIDE SEQUENCE</scope>
    <source>
        <strain evidence="1">Tf1208</strain>
    </source>
</reference>
<comment type="caution">
    <text evidence="1">The sequence shown here is derived from an EMBL/GenBank/DDBJ whole genome shotgun (WGS) entry which is preliminary data.</text>
</comment>
<evidence type="ECO:0000313" key="2">
    <source>
        <dbReference type="Proteomes" id="UP000694050"/>
    </source>
</evidence>
<proteinExistence type="predicted"/>
<sequence length="85" mass="10115">MAPKKTIKPQVRPGRQSLFEPNRLTVAKHRMYHSFINRTDQDLRGHGFLTERYLVHFYHRVRGRDREPKSAKLCDQDFATNGIYD</sequence>
<accession>A0A8J5NKM8</accession>
<evidence type="ECO:0000313" key="1">
    <source>
        <dbReference type="EMBL" id="KAG7405118.1"/>
    </source>
</evidence>
<dbReference type="EMBL" id="JAELUQ010000012">
    <property type="protein sequence ID" value="KAG7405118.1"/>
    <property type="molecule type" value="Genomic_DNA"/>
</dbReference>
<organism evidence="1 2">
    <name type="scientific">Fusarium oxysporum f. sp. rapae</name>
    <dbReference type="NCBI Taxonomy" id="485398"/>
    <lineage>
        <taxon>Eukaryota</taxon>
        <taxon>Fungi</taxon>
        <taxon>Dikarya</taxon>
        <taxon>Ascomycota</taxon>
        <taxon>Pezizomycotina</taxon>
        <taxon>Sordariomycetes</taxon>
        <taxon>Hypocreomycetidae</taxon>
        <taxon>Hypocreales</taxon>
        <taxon>Nectriaceae</taxon>
        <taxon>Fusarium</taxon>
        <taxon>Fusarium oxysporum species complex</taxon>
    </lineage>
</organism>
<dbReference type="AlphaFoldDB" id="A0A8J5NKM8"/>
<dbReference type="Proteomes" id="UP000694050">
    <property type="component" value="Unassembled WGS sequence"/>
</dbReference>
<name>A0A8J5NKM8_FUSOX</name>